<organism evidence="6 7">
    <name type="scientific">Choanephora cucurbitarum</name>
    <dbReference type="NCBI Taxonomy" id="101091"/>
    <lineage>
        <taxon>Eukaryota</taxon>
        <taxon>Fungi</taxon>
        <taxon>Fungi incertae sedis</taxon>
        <taxon>Mucoromycota</taxon>
        <taxon>Mucoromycotina</taxon>
        <taxon>Mucoromycetes</taxon>
        <taxon>Mucorales</taxon>
        <taxon>Mucorineae</taxon>
        <taxon>Choanephoraceae</taxon>
        <taxon>Choanephoroideae</taxon>
        <taxon>Choanephora</taxon>
    </lineage>
</organism>
<evidence type="ECO:0000313" key="6">
    <source>
        <dbReference type="EMBL" id="OBZ89009.1"/>
    </source>
</evidence>
<dbReference type="AlphaFoldDB" id="A0A1C7NJL8"/>
<keyword evidence="3 5" id="KW-1133">Transmembrane helix</keyword>
<dbReference type="InterPro" id="IPR052786">
    <property type="entry name" value="Spore_wall_assembly"/>
</dbReference>
<evidence type="ECO:0000256" key="4">
    <source>
        <dbReference type="ARBA" id="ARBA00023136"/>
    </source>
</evidence>
<dbReference type="InParanoid" id="A0A1C7NJL8"/>
<reference evidence="6 7" key="1">
    <citation type="submission" date="2016-03" db="EMBL/GenBank/DDBJ databases">
        <title>Choanephora cucurbitarum.</title>
        <authorList>
            <person name="Min B."/>
            <person name="Park H."/>
            <person name="Park J.-H."/>
            <person name="Shin H.-D."/>
            <person name="Choi I.-G."/>
        </authorList>
    </citation>
    <scope>NUCLEOTIDE SEQUENCE [LARGE SCALE GENOMIC DNA]</scope>
    <source>
        <strain evidence="6 7">KUS-F28377</strain>
    </source>
</reference>
<dbReference type="PANTHER" id="PTHR34292:SF2">
    <property type="entry name" value="OUTER SPORE WALL PROTEIN LDS1"/>
    <property type="match status" value="1"/>
</dbReference>
<gene>
    <name evidence="6" type="ORF">A0J61_02940</name>
</gene>
<feature type="transmembrane region" description="Helical" evidence="5">
    <location>
        <begin position="205"/>
        <end position="227"/>
    </location>
</feature>
<evidence type="ECO:0000256" key="1">
    <source>
        <dbReference type="ARBA" id="ARBA00004141"/>
    </source>
</evidence>
<keyword evidence="4 5" id="KW-0472">Membrane</keyword>
<comment type="caution">
    <text evidence="6">The sequence shown here is derived from an EMBL/GenBank/DDBJ whole genome shotgun (WGS) entry which is preliminary data.</text>
</comment>
<dbReference type="STRING" id="101091.A0A1C7NJL8"/>
<comment type="subcellular location">
    <subcellularLocation>
        <location evidence="1">Membrane</location>
        <topology evidence="1">Multi-pass membrane protein</topology>
    </subcellularLocation>
</comment>
<dbReference type="OrthoDB" id="10012223at2759"/>
<dbReference type="Proteomes" id="UP000093000">
    <property type="component" value="Unassembled WGS sequence"/>
</dbReference>
<evidence type="ECO:0008006" key="8">
    <source>
        <dbReference type="Google" id="ProtNLM"/>
    </source>
</evidence>
<dbReference type="PANTHER" id="PTHR34292">
    <property type="entry name" value="OUTER SPORE WALL PROTEIN LDS1"/>
    <property type="match status" value="1"/>
</dbReference>
<dbReference type="EMBL" id="LUGH01000118">
    <property type="protein sequence ID" value="OBZ89009.1"/>
    <property type="molecule type" value="Genomic_DNA"/>
</dbReference>
<dbReference type="InterPro" id="IPR059112">
    <property type="entry name" value="CysZ/EI24"/>
</dbReference>
<keyword evidence="2 5" id="KW-0812">Transmembrane</keyword>
<feature type="transmembrane region" description="Helical" evidence="5">
    <location>
        <begin position="69"/>
        <end position="97"/>
    </location>
</feature>
<evidence type="ECO:0000256" key="2">
    <source>
        <dbReference type="ARBA" id="ARBA00022692"/>
    </source>
</evidence>
<protein>
    <recommendedName>
        <fullName evidence="8">Sulfate transporter CysZ</fullName>
    </recommendedName>
</protein>
<evidence type="ECO:0000313" key="7">
    <source>
        <dbReference type="Proteomes" id="UP000093000"/>
    </source>
</evidence>
<evidence type="ECO:0000256" key="5">
    <source>
        <dbReference type="SAM" id="Phobius"/>
    </source>
</evidence>
<name>A0A1C7NJL8_9FUNG</name>
<sequence length="284" mass="32602">MNKKFAPAFTFPFRGIWFLIRHPKQLWLKTLSPILLTILFSAFSIGFSIKYLLPGLANKMISWHWPHWMSWFVSIISTVLEGAIINLIFFAFLVPIFQDSVFDATLKARGLERIFEEEEERDIPKLVVCWRNMRSSILVTWILITIKILLLVLTAPLQLVPVVGNALACTINGWPTAWNLRLHYDIELRGYKVSESYHHARDNKWTYVSMGAAAFALELIPLFNIIFTWTNIVGAGLWVADEYERENTLVTNDSKDRSIIYPVAQAPTTSAASDERTPLLQQSE</sequence>
<evidence type="ECO:0000256" key="3">
    <source>
        <dbReference type="ARBA" id="ARBA00022989"/>
    </source>
</evidence>
<feature type="transmembrane region" description="Helical" evidence="5">
    <location>
        <begin position="138"/>
        <end position="157"/>
    </location>
</feature>
<keyword evidence="7" id="KW-1185">Reference proteome</keyword>
<accession>A0A1C7NJL8</accession>
<proteinExistence type="predicted"/>
<feature type="transmembrane region" description="Helical" evidence="5">
    <location>
        <begin position="26"/>
        <end position="49"/>
    </location>
</feature>
<dbReference type="Pfam" id="PF07264">
    <property type="entry name" value="EI24"/>
    <property type="match status" value="1"/>
</dbReference>